<dbReference type="EC" id="3.1.3.16" evidence="3"/>
<comment type="cofactor">
    <cofactor evidence="2">
        <name>Mg(2+)</name>
        <dbReference type="ChEBI" id="CHEBI:18420"/>
    </cofactor>
</comment>
<evidence type="ECO:0000256" key="3">
    <source>
        <dbReference type="ARBA" id="ARBA00013081"/>
    </source>
</evidence>
<evidence type="ECO:0000256" key="1">
    <source>
        <dbReference type="ARBA" id="ARBA00001936"/>
    </source>
</evidence>
<dbReference type="FunFam" id="3.60.40.10:FF:000291">
    <property type="entry name" value="Protein phosphatase 2C 50"/>
    <property type="match status" value="1"/>
</dbReference>
<evidence type="ECO:0000256" key="4">
    <source>
        <dbReference type="ARBA" id="ARBA00022723"/>
    </source>
</evidence>
<dbReference type="SMART" id="SM00332">
    <property type="entry name" value="PP2Cc"/>
    <property type="match status" value="1"/>
</dbReference>
<reference evidence="12 13" key="1">
    <citation type="submission" date="2021-09" db="EMBL/GenBank/DDBJ databases">
        <title>Genomic insights and catalytic innovation underlie evolution of tropane alkaloids biosynthesis.</title>
        <authorList>
            <person name="Wang Y.-J."/>
            <person name="Tian T."/>
            <person name="Huang J.-P."/>
            <person name="Huang S.-X."/>
        </authorList>
    </citation>
    <scope>NUCLEOTIDE SEQUENCE [LARGE SCALE GENOMIC DNA]</scope>
    <source>
        <strain evidence="12">KIB-2018</strain>
        <tissue evidence="12">Leaf</tissue>
    </source>
</reference>
<comment type="similarity">
    <text evidence="9">Belongs to the PP2C family.</text>
</comment>
<comment type="cofactor">
    <cofactor evidence="1">
        <name>Mn(2+)</name>
        <dbReference type="ChEBI" id="CHEBI:29035"/>
    </cofactor>
</comment>
<evidence type="ECO:0000259" key="11">
    <source>
        <dbReference type="PROSITE" id="PS51746"/>
    </source>
</evidence>
<dbReference type="PROSITE" id="PS51746">
    <property type="entry name" value="PPM_2"/>
    <property type="match status" value="1"/>
</dbReference>
<keyword evidence="5 9" id="KW-0378">Hydrolase</keyword>
<feature type="domain" description="PPM-type phosphatase" evidence="11">
    <location>
        <begin position="140"/>
        <end position="423"/>
    </location>
</feature>
<evidence type="ECO:0000256" key="7">
    <source>
        <dbReference type="ARBA" id="ARBA00022912"/>
    </source>
</evidence>
<dbReference type="CDD" id="cd00143">
    <property type="entry name" value="PP2Cc"/>
    <property type="match status" value="1"/>
</dbReference>
<dbReference type="Proteomes" id="UP001159364">
    <property type="component" value="Linkage Group LG05"/>
</dbReference>
<evidence type="ECO:0000313" key="13">
    <source>
        <dbReference type="Proteomes" id="UP001159364"/>
    </source>
</evidence>
<evidence type="ECO:0000256" key="6">
    <source>
        <dbReference type="ARBA" id="ARBA00022842"/>
    </source>
</evidence>
<dbReference type="InterPro" id="IPR001932">
    <property type="entry name" value="PPM-type_phosphatase-like_dom"/>
</dbReference>
<feature type="compositionally biased region" description="Polar residues" evidence="10">
    <location>
        <begin position="98"/>
        <end position="107"/>
    </location>
</feature>
<sequence length="428" mass="47012">MTSDSNEASKGARVKRRKPINHGQRRVNRKQKNYVCTISTRFLVRSCSGRHTKTKLKKRSIGELVKPLSEEKKAEGKDKWIEDQGEEACDEPIKEETSNSLSGCPSDSSDDNGQIAVEPPWINVLCGGEDDEDWNRTSACHGIISVMGRQRTMEDAVTVAPGLIKIGDHEIYDFYAVYDGHGDARVVNACRERMHQLLVEELEKSEPSSSNGGQGLRYWEKVMGSCFGKMDEEVNGDGCEGEVELGKAGWTVRTVGSAAMVVLVRKREVVVAHCGNCRAVLCRDGMAVPLSRDHKPDRPDEWQRIEAAGGQIIDWEGSDVLGIPISRSIGDLSLKPLVISDPEVTVTELTEMDESLVIATDGLWDVVSNETTCEIVKRYFNGQTNRTYGGVPGNCATDAAVLLAELAMARGSNDNISVIVVDLKKSQQ</sequence>
<dbReference type="GO" id="GO:0046872">
    <property type="term" value="F:metal ion binding"/>
    <property type="evidence" value="ECO:0007669"/>
    <property type="project" value="UniProtKB-KW"/>
</dbReference>
<feature type="compositionally biased region" description="Basic residues" evidence="10">
    <location>
        <begin position="12"/>
        <end position="28"/>
    </location>
</feature>
<keyword evidence="8" id="KW-0464">Manganese</keyword>
<feature type="region of interest" description="Disordered" evidence="10">
    <location>
        <begin position="1"/>
        <end position="28"/>
    </location>
</feature>
<evidence type="ECO:0000256" key="8">
    <source>
        <dbReference type="ARBA" id="ARBA00023211"/>
    </source>
</evidence>
<keyword evidence="13" id="KW-1185">Reference proteome</keyword>
<evidence type="ECO:0000256" key="5">
    <source>
        <dbReference type="ARBA" id="ARBA00022801"/>
    </source>
</evidence>
<keyword evidence="4" id="KW-0479">Metal-binding</keyword>
<gene>
    <name evidence="12" type="ORF">K2173_010390</name>
</gene>
<keyword evidence="6" id="KW-0460">Magnesium</keyword>
<dbReference type="Pfam" id="PF00481">
    <property type="entry name" value="PP2C"/>
    <property type="match status" value="1"/>
</dbReference>
<feature type="region of interest" description="Disordered" evidence="10">
    <location>
        <begin position="72"/>
        <end position="111"/>
    </location>
</feature>
<organism evidence="12 13">
    <name type="scientific">Erythroxylum novogranatense</name>
    <dbReference type="NCBI Taxonomy" id="1862640"/>
    <lineage>
        <taxon>Eukaryota</taxon>
        <taxon>Viridiplantae</taxon>
        <taxon>Streptophyta</taxon>
        <taxon>Embryophyta</taxon>
        <taxon>Tracheophyta</taxon>
        <taxon>Spermatophyta</taxon>
        <taxon>Magnoliopsida</taxon>
        <taxon>eudicotyledons</taxon>
        <taxon>Gunneridae</taxon>
        <taxon>Pentapetalae</taxon>
        <taxon>rosids</taxon>
        <taxon>fabids</taxon>
        <taxon>Malpighiales</taxon>
        <taxon>Erythroxylaceae</taxon>
        <taxon>Erythroxylum</taxon>
    </lineage>
</organism>
<dbReference type="InterPro" id="IPR036457">
    <property type="entry name" value="PPM-type-like_dom_sf"/>
</dbReference>
<proteinExistence type="inferred from homology"/>
<accession>A0AAV8TFW6</accession>
<comment type="caution">
    <text evidence="12">The sequence shown here is derived from an EMBL/GenBank/DDBJ whole genome shotgun (WGS) entry which is preliminary data.</text>
</comment>
<dbReference type="Gene3D" id="3.60.40.10">
    <property type="entry name" value="PPM-type phosphatase domain"/>
    <property type="match status" value="1"/>
</dbReference>
<evidence type="ECO:0000313" key="12">
    <source>
        <dbReference type="EMBL" id="KAJ8764925.1"/>
    </source>
</evidence>
<dbReference type="InterPro" id="IPR015655">
    <property type="entry name" value="PP2C"/>
</dbReference>
<name>A0AAV8TFW6_9ROSI</name>
<dbReference type="EMBL" id="JAIWQS010000005">
    <property type="protein sequence ID" value="KAJ8764925.1"/>
    <property type="molecule type" value="Genomic_DNA"/>
</dbReference>
<dbReference type="SUPFAM" id="SSF81606">
    <property type="entry name" value="PP2C-like"/>
    <property type="match status" value="1"/>
</dbReference>
<dbReference type="PROSITE" id="PS01032">
    <property type="entry name" value="PPM_1"/>
    <property type="match status" value="1"/>
</dbReference>
<protein>
    <recommendedName>
        <fullName evidence="3">protein-serine/threonine phosphatase</fullName>
        <ecNumber evidence="3">3.1.3.16</ecNumber>
    </recommendedName>
</protein>
<feature type="compositionally biased region" description="Basic and acidic residues" evidence="10">
    <location>
        <begin position="72"/>
        <end position="82"/>
    </location>
</feature>
<dbReference type="InterPro" id="IPR000222">
    <property type="entry name" value="PP2C_BS"/>
</dbReference>
<dbReference type="GO" id="GO:0004722">
    <property type="term" value="F:protein serine/threonine phosphatase activity"/>
    <property type="evidence" value="ECO:0007669"/>
    <property type="project" value="UniProtKB-EC"/>
</dbReference>
<evidence type="ECO:0000256" key="10">
    <source>
        <dbReference type="SAM" id="MobiDB-lite"/>
    </source>
</evidence>
<keyword evidence="7 9" id="KW-0904">Protein phosphatase</keyword>
<dbReference type="AlphaFoldDB" id="A0AAV8TFW6"/>
<evidence type="ECO:0000256" key="2">
    <source>
        <dbReference type="ARBA" id="ARBA00001946"/>
    </source>
</evidence>
<dbReference type="PANTHER" id="PTHR47992">
    <property type="entry name" value="PROTEIN PHOSPHATASE"/>
    <property type="match status" value="1"/>
</dbReference>
<evidence type="ECO:0000256" key="9">
    <source>
        <dbReference type="RuleBase" id="RU003465"/>
    </source>
</evidence>